<evidence type="ECO:0000259" key="2">
    <source>
        <dbReference type="Pfam" id="PF26640"/>
    </source>
</evidence>
<keyword evidence="4" id="KW-1185">Reference proteome</keyword>
<dbReference type="EMBL" id="WOWK01000069">
    <property type="protein sequence ID" value="KAF0321633.1"/>
    <property type="molecule type" value="Genomic_DNA"/>
</dbReference>
<feature type="domain" description="Heterokaryon incompatibility" evidence="1">
    <location>
        <begin position="7"/>
        <end position="60"/>
    </location>
</feature>
<dbReference type="Proteomes" id="UP000434172">
    <property type="component" value="Unassembled WGS sequence"/>
</dbReference>
<dbReference type="Pfam" id="PF26640">
    <property type="entry name" value="DUF8212"/>
    <property type="match status" value="1"/>
</dbReference>
<feature type="domain" description="DUF8212" evidence="2">
    <location>
        <begin position="178"/>
        <end position="208"/>
    </location>
</feature>
<evidence type="ECO:0000259" key="1">
    <source>
        <dbReference type="Pfam" id="PF06985"/>
    </source>
</evidence>
<proteinExistence type="predicted"/>
<organism evidence="3 4">
    <name type="scientific">Colletotrichum asianum</name>
    <dbReference type="NCBI Taxonomy" id="702518"/>
    <lineage>
        <taxon>Eukaryota</taxon>
        <taxon>Fungi</taxon>
        <taxon>Dikarya</taxon>
        <taxon>Ascomycota</taxon>
        <taxon>Pezizomycotina</taxon>
        <taxon>Sordariomycetes</taxon>
        <taxon>Hypocreomycetidae</taxon>
        <taxon>Glomerellales</taxon>
        <taxon>Glomerellaceae</taxon>
        <taxon>Colletotrichum</taxon>
        <taxon>Colletotrichum gloeosporioides species complex</taxon>
    </lineage>
</organism>
<protein>
    <submittedName>
        <fullName evidence="3">Het domain-containing protein</fullName>
    </submittedName>
</protein>
<comment type="caution">
    <text evidence="3">The sequence shown here is derived from an EMBL/GenBank/DDBJ whole genome shotgun (WGS) entry which is preliminary data.</text>
</comment>
<dbReference type="OrthoDB" id="4847720at2759"/>
<dbReference type="PANTHER" id="PTHR10622:SF12">
    <property type="entry name" value="HET DOMAIN-CONTAINING PROTEIN"/>
    <property type="match status" value="1"/>
</dbReference>
<gene>
    <name evidence="3" type="ORF">GQ607_011146</name>
</gene>
<dbReference type="PANTHER" id="PTHR10622">
    <property type="entry name" value="HET DOMAIN-CONTAINING PROTEIN"/>
    <property type="match status" value="1"/>
</dbReference>
<name>A0A8H3WBI6_9PEZI</name>
<sequence>MKGFRKIRKTCRVAAREGIKYAWVDTCCIDKTNSAELSEAINTMYKWYQNAKVCYVYLSDLRLPATALTVADLGSLLRRCRWFSRGWTLQALIAPETVLFYQHDWRHVGNKTGWNKVLSDVTGISWPAIESYVPAKYSIAERMSWAAGRDTTREEDRAYCLLGIFDINMPMLYGEGAKAFRRLQEEIIRTGYDVSIFAWTRPVPDNQLSRPDADGPCGAFANAPGEFHPILATSLVESQGNEVSITNAGVKLTLELCLVRIGQNGALSRSYVLPTRKDSRVAKGHDKYALGVALKKTYPGRFARTNIDKLVRIPRARMMRLIRCPGAYIATDMPPRDLVREYFNPFKFLFPQKGGRVVKAWPPDKWNDAKNSFMTSCDKEEYGSLLMEMKTPTLAGYDDGRSGEFMFLFSSRLHYDDTPINPCDLQYTIVGYREHQLVLDILNLRMGTGDIDVQEMRQTLVNFAIPSQQTAAVPIDESGQYIYASVERGSTTDDADETIEDTIDMEPGLKYVYRWAERFAFTSSPVACENEQQPRSV</sequence>
<accession>A0A8H3WBI6</accession>
<dbReference type="AlphaFoldDB" id="A0A8H3WBI6"/>
<evidence type="ECO:0000313" key="4">
    <source>
        <dbReference type="Proteomes" id="UP000434172"/>
    </source>
</evidence>
<evidence type="ECO:0000313" key="3">
    <source>
        <dbReference type="EMBL" id="KAF0321633.1"/>
    </source>
</evidence>
<dbReference type="InterPro" id="IPR010730">
    <property type="entry name" value="HET"/>
</dbReference>
<dbReference type="Pfam" id="PF06985">
    <property type="entry name" value="HET"/>
    <property type="match status" value="1"/>
</dbReference>
<reference evidence="3 4" key="1">
    <citation type="submission" date="2019-12" db="EMBL/GenBank/DDBJ databases">
        <title>A genome sequence resource for the geographically widespread anthracnose pathogen Colletotrichum asianum.</title>
        <authorList>
            <person name="Meng Y."/>
        </authorList>
    </citation>
    <scope>NUCLEOTIDE SEQUENCE [LARGE SCALE GENOMIC DNA]</scope>
    <source>
        <strain evidence="3 4">ICMP 18580</strain>
    </source>
</reference>
<dbReference type="InterPro" id="IPR058525">
    <property type="entry name" value="DUF8212"/>
</dbReference>